<protein>
    <recommendedName>
        <fullName evidence="4">WXG100 family type VII secretion target</fullName>
    </recommendedName>
</protein>
<evidence type="ECO:0000313" key="2">
    <source>
        <dbReference type="EMBL" id="GAA5058227.1"/>
    </source>
</evidence>
<feature type="compositionally biased region" description="Acidic residues" evidence="1">
    <location>
        <begin position="214"/>
        <end position="228"/>
    </location>
</feature>
<proteinExistence type="predicted"/>
<feature type="compositionally biased region" description="Low complexity" evidence="1">
    <location>
        <begin position="286"/>
        <end position="322"/>
    </location>
</feature>
<dbReference type="SUPFAM" id="SSF140453">
    <property type="entry name" value="EsxAB dimer-like"/>
    <property type="match status" value="1"/>
</dbReference>
<dbReference type="Pfam" id="PF06013">
    <property type="entry name" value="WXG100"/>
    <property type="match status" value="1"/>
</dbReference>
<feature type="region of interest" description="Disordered" evidence="1">
    <location>
        <begin position="170"/>
        <end position="347"/>
    </location>
</feature>
<feature type="region of interest" description="Disordered" evidence="1">
    <location>
        <begin position="362"/>
        <end position="382"/>
    </location>
</feature>
<dbReference type="EMBL" id="BAABJM010000003">
    <property type="protein sequence ID" value="GAA5058227.1"/>
    <property type="molecule type" value="Genomic_DNA"/>
</dbReference>
<feature type="compositionally biased region" description="Low complexity" evidence="1">
    <location>
        <begin position="362"/>
        <end position="374"/>
    </location>
</feature>
<comment type="caution">
    <text evidence="2">The sequence shown here is derived from an EMBL/GenBank/DDBJ whole genome shotgun (WGS) entry which is preliminary data.</text>
</comment>
<evidence type="ECO:0000313" key="3">
    <source>
        <dbReference type="Proteomes" id="UP001500603"/>
    </source>
</evidence>
<keyword evidence="3" id="KW-1185">Reference proteome</keyword>
<dbReference type="InterPro" id="IPR010310">
    <property type="entry name" value="T7SS_ESAT-6-like"/>
</dbReference>
<feature type="compositionally biased region" description="Polar residues" evidence="1">
    <location>
        <begin position="230"/>
        <end position="250"/>
    </location>
</feature>
<evidence type="ECO:0000256" key="1">
    <source>
        <dbReference type="SAM" id="MobiDB-lite"/>
    </source>
</evidence>
<sequence>MGEYESKQIPGGGEYANGWSHIEIKNAFGSLDTTNSSDAAGKYTDSATQFDQGIETFARSVTNSISESWEGNAAESAKDAIKRYTDDARQLPGLLSDLSNQINEAAKAIVDTRNAIPDYADHSWTARINPWRAAEENRSRNEVEQKARDAMHDNYVTRFADFDAKVPVLPPAVNPTSPPGDPAIVPGTTVNGPGPGPDGSSTPENSTGAPDSADANDQDGDGIPDDQAVDQPTRSQDPADNQTTTSSAGSPSADPGTPTSSNSPQTMASSTPSNAPSTFGPGPGPGAAQTPGAGRSLPGTPGAPTTGGPAAAAAATGRAGMPGMMGPGPGAPGKKGDESERKGPDYLVNQENTDELLGEIPKVVPGGVIGGDIPASDQPPTS</sequence>
<feature type="compositionally biased region" description="Gly residues" evidence="1">
    <location>
        <begin position="323"/>
        <end position="333"/>
    </location>
</feature>
<dbReference type="Proteomes" id="UP001500603">
    <property type="component" value="Unassembled WGS sequence"/>
</dbReference>
<reference evidence="3" key="1">
    <citation type="journal article" date="2019" name="Int. J. Syst. Evol. Microbiol.">
        <title>The Global Catalogue of Microorganisms (GCM) 10K type strain sequencing project: providing services to taxonomists for standard genome sequencing and annotation.</title>
        <authorList>
            <consortium name="The Broad Institute Genomics Platform"/>
            <consortium name="The Broad Institute Genome Sequencing Center for Infectious Disease"/>
            <person name="Wu L."/>
            <person name="Ma J."/>
        </authorList>
    </citation>
    <scope>NUCLEOTIDE SEQUENCE [LARGE SCALE GENOMIC DNA]</scope>
    <source>
        <strain evidence="3">JCM 18298</strain>
    </source>
</reference>
<feature type="compositionally biased region" description="Pro residues" evidence="1">
    <location>
        <begin position="170"/>
        <end position="181"/>
    </location>
</feature>
<dbReference type="RefSeq" id="WP_345496810.1">
    <property type="nucleotide sequence ID" value="NZ_BAABJM010000003.1"/>
</dbReference>
<accession>A0ABP9KJ12</accession>
<dbReference type="InterPro" id="IPR036689">
    <property type="entry name" value="ESAT-6-like_sf"/>
</dbReference>
<feature type="compositionally biased region" description="Polar residues" evidence="1">
    <location>
        <begin position="257"/>
        <end position="277"/>
    </location>
</feature>
<evidence type="ECO:0008006" key="4">
    <source>
        <dbReference type="Google" id="ProtNLM"/>
    </source>
</evidence>
<dbReference type="Gene3D" id="1.10.287.1060">
    <property type="entry name" value="ESAT-6-like"/>
    <property type="match status" value="1"/>
</dbReference>
<name>A0ABP9KJ12_9NOCA</name>
<organism evidence="2 3">
    <name type="scientific">Nocardia callitridis</name>
    <dbReference type="NCBI Taxonomy" id="648753"/>
    <lineage>
        <taxon>Bacteria</taxon>
        <taxon>Bacillati</taxon>
        <taxon>Actinomycetota</taxon>
        <taxon>Actinomycetes</taxon>
        <taxon>Mycobacteriales</taxon>
        <taxon>Nocardiaceae</taxon>
        <taxon>Nocardia</taxon>
    </lineage>
</organism>
<feature type="compositionally biased region" description="Basic and acidic residues" evidence="1">
    <location>
        <begin position="334"/>
        <end position="344"/>
    </location>
</feature>
<feature type="compositionally biased region" description="Low complexity" evidence="1">
    <location>
        <begin position="185"/>
        <end position="203"/>
    </location>
</feature>
<gene>
    <name evidence="2" type="ORF">GCM10023318_37300</name>
</gene>